<protein>
    <submittedName>
        <fullName evidence="2">Uncharacterized protein</fullName>
    </submittedName>
</protein>
<gene>
    <name evidence="1" type="ORF">RCC75_03405</name>
    <name evidence="2" type="ORF">RCG00_09330</name>
</gene>
<evidence type="ECO:0000313" key="1">
    <source>
        <dbReference type="EMBL" id="MDQ5767557.1"/>
    </source>
</evidence>
<dbReference type="Proteomes" id="UP001223336">
    <property type="component" value="Unassembled WGS sequence"/>
</dbReference>
<accession>A0AA51MUE6</accession>
<reference evidence="2 3" key="1">
    <citation type="submission" date="2023-08" db="EMBL/GenBank/DDBJ databases">
        <title>New molecular markers tilS and rpoB for phylogenetic and monitoring studies of the genus Thiothrix biodiversity.</title>
        <authorList>
            <person name="Ravin N.V."/>
            <person name="Smolyakov D."/>
            <person name="Markov N.D."/>
            <person name="Beletsky A.V."/>
            <person name="Mardanov A.V."/>
            <person name="Rudenko T.S."/>
            <person name="Grabovich M.Y."/>
        </authorList>
    </citation>
    <scope>NUCLEOTIDE SEQUENCE</scope>
    <source>
        <strain evidence="2">DNT52</strain>
        <strain evidence="1 3">H33</strain>
    </source>
</reference>
<dbReference type="Proteomes" id="UP001229862">
    <property type="component" value="Chromosome"/>
</dbReference>
<dbReference type="AlphaFoldDB" id="A0AA51MUE6"/>
<proteinExistence type="predicted"/>
<dbReference type="RefSeq" id="WP_308133724.1">
    <property type="nucleotide sequence ID" value="NZ_CP133197.1"/>
</dbReference>
<evidence type="ECO:0000313" key="3">
    <source>
        <dbReference type="Proteomes" id="UP001223336"/>
    </source>
</evidence>
<evidence type="ECO:0000313" key="2">
    <source>
        <dbReference type="EMBL" id="WML88561.1"/>
    </source>
</evidence>
<organism evidence="2">
    <name type="scientific">Thiothrix subterranea</name>
    <dbReference type="NCBI Taxonomy" id="2735563"/>
    <lineage>
        <taxon>Bacteria</taxon>
        <taxon>Pseudomonadati</taxon>
        <taxon>Pseudomonadota</taxon>
        <taxon>Gammaproteobacteria</taxon>
        <taxon>Thiotrichales</taxon>
        <taxon>Thiotrichaceae</taxon>
        <taxon>Thiothrix</taxon>
    </lineage>
</organism>
<keyword evidence="3" id="KW-1185">Reference proteome</keyword>
<dbReference type="EMBL" id="CP133217">
    <property type="protein sequence ID" value="WML88561.1"/>
    <property type="molecule type" value="Genomic_DNA"/>
</dbReference>
<dbReference type="EMBL" id="JAVFKN010000002">
    <property type="protein sequence ID" value="MDQ5767557.1"/>
    <property type="molecule type" value="Genomic_DNA"/>
</dbReference>
<sequence length="73" mass="8246">MYAERLILETDQSGNLKSLPKLPASKQFEVIFLILKDVTNHVKRTPHPDILGKVHIVGDIFNSTPASDWNFSL</sequence>
<name>A0AA51MUE6_9GAMM</name>